<reference evidence="3 4" key="1">
    <citation type="submission" date="2022-08" db="EMBL/GenBank/DDBJ databases">
        <title>Reclassification of Massilia species as members of the genera Telluria, Duganella, Pseudoduganella, Mokoshia gen. nov. and Zemynaea gen. nov. using orthogonal and non-orthogonal genome-based approaches.</title>
        <authorList>
            <person name="Bowman J.P."/>
        </authorList>
    </citation>
    <scope>NUCLEOTIDE SEQUENCE [LARGE SCALE GENOMIC DNA]</scope>
    <source>
        <strain evidence="3 4">JCM 31661</strain>
    </source>
</reference>
<dbReference type="Pfam" id="PF07589">
    <property type="entry name" value="PEP-CTERM"/>
    <property type="match status" value="1"/>
</dbReference>
<accession>A0ABT2AV19</accession>
<dbReference type="InterPro" id="IPR024079">
    <property type="entry name" value="MetalloPept_cat_dom_sf"/>
</dbReference>
<feature type="domain" description="Ice-binding protein C-terminal" evidence="2">
    <location>
        <begin position="325"/>
        <end position="347"/>
    </location>
</feature>
<feature type="signal peptide" evidence="1">
    <location>
        <begin position="1"/>
        <end position="24"/>
    </location>
</feature>
<organism evidence="3 4">
    <name type="scientific">Massilia agri</name>
    <dbReference type="NCBI Taxonomy" id="1886785"/>
    <lineage>
        <taxon>Bacteria</taxon>
        <taxon>Pseudomonadati</taxon>
        <taxon>Pseudomonadota</taxon>
        <taxon>Betaproteobacteria</taxon>
        <taxon>Burkholderiales</taxon>
        <taxon>Oxalobacteraceae</taxon>
        <taxon>Telluria group</taxon>
        <taxon>Massilia</taxon>
    </lineage>
</organism>
<gene>
    <name evidence="3" type="ORF">NX780_24580</name>
</gene>
<dbReference type="NCBIfam" id="NF038122">
    <property type="entry name" value="metallo_LGF"/>
    <property type="match status" value="1"/>
</dbReference>
<dbReference type="GO" id="GO:0008237">
    <property type="term" value="F:metallopeptidase activity"/>
    <property type="evidence" value="ECO:0007669"/>
    <property type="project" value="UniProtKB-KW"/>
</dbReference>
<keyword evidence="4" id="KW-1185">Reference proteome</keyword>
<keyword evidence="3" id="KW-0378">Hydrolase</keyword>
<dbReference type="Gene3D" id="3.40.390.10">
    <property type="entry name" value="Collagenase (Catalytic Domain)"/>
    <property type="match status" value="1"/>
</dbReference>
<protein>
    <submittedName>
        <fullName evidence="3">NF038122 family metalloprotease</fullName>
    </submittedName>
</protein>
<dbReference type="Proteomes" id="UP001206572">
    <property type="component" value="Unassembled WGS sequence"/>
</dbReference>
<keyword evidence="3" id="KW-0645">Protease</keyword>
<name>A0ABT2AV19_9BURK</name>
<proteinExistence type="predicted"/>
<dbReference type="SUPFAM" id="SSF55486">
    <property type="entry name" value="Metalloproteases ('zincins'), catalytic domain"/>
    <property type="match status" value="1"/>
</dbReference>
<dbReference type="RefSeq" id="WP_258830519.1">
    <property type="nucleotide sequence ID" value="NZ_JANUHA010000032.1"/>
</dbReference>
<dbReference type="EMBL" id="JANUHA010000032">
    <property type="protein sequence ID" value="MCS0599523.1"/>
    <property type="molecule type" value="Genomic_DNA"/>
</dbReference>
<comment type="caution">
    <text evidence="3">The sequence shown here is derived from an EMBL/GenBank/DDBJ whole genome shotgun (WGS) entry which is preliminary data.</text>
</comment>
<evidence type="ECO:0000256" key="1">
    <source>
        <dbReference type="SAM" id="SignalP"/>
    </source>
</evidence>
<evidence type="ECO:0000313" key="4">
    <source>
        <dbReference type="Proteomes" id="UP001206572"/>
    </source>
</evidence>
<keyword evidence="3" id="KW-0482">Metalloprotease</keyword>
<sequence length="352" mass="38311">MKNLKKLLKLVPLLAIAYGSSAQALEFKFNYNPNMDARALKGFQDAAKLWSNVLKDDVTVNLNIGFSTLGPNILGSTNSTRVFTDYSNFREAMVFDATTGLDKKAVAGLKTGPSLDVYMNGTNINPNGVGSGTPFLDNNGNDNNNTITMTLANARALGLWWDQDNNVDGSISFSDVWNWDFNRADGIASNAFDFIGVAAHEIGHALGFISGVDILDLNRPGNFSDALFTYISPTDVFRCSEASRAAGADLDWSADNRTKYFSLDNCKTTLATFSNGRTYGDNQQASHWKDNLDIGIMDPTGAYGEYMDITALDYQMFDVIGWNFVPEPGSMALLGFGAVGLAAARRRRAKQA</sequence>
<evidence type="ECO:0000259" key="2">
    <source>
        <dbReference type="Pfam" id="PF07589"/>
    </source>
</evidence>
<dbReference type="NCBIfam" id="TIGR02595">
    <property type="entry name" value="PEP_CTERM"/>
    <property type="match status" value="1"/>
</dbReference>
<evidence type="ECO:0000313" key="3">
    <source>
        <dbReference type="EMBL" id="MCS0599523.1"/>
    </source>
</evidence>
<dbReference type="InterPro" id="IPR013424">
    <property type="entry name" value="Ice-binding_C"/>
</dbReference>
<feature type="chain" id="PRO_5045287760" evidence="1">
    <location>
        <begin position="25"/>
        <end position="352"/>
    </location>
</feature>
<keyword evidence="1" id="KW-0732">Signal</keyword>